<feature type="domain" description="Heterokaryon incompatibility" evidence="1">
    <location>
        <begin position="48"/>
        <end position="140"/>
    </location>
</feature>
<reference evidence="2" key="1">
    <citation type="journal article" date="2021" name="Nat. Commun.">
        <title>Genetic determinants of endophytism in the Arabidopsis root mycobiome.</title>
        <authorList>
            <person name="Mesny F."/>
            <person name="Miyauchi S."/>
            <person name="Thiergart T."/>
            <person name="Pickel B."/>
            <person name="Atanasova L."/>
            <person name="Karlsson M."/>
            <person name="Huettel B."/>
            <person name="Barry K.W."/>
            <person name="Haridas S."/>
            <person name="Chen C."/>
            <person name="Bauer D."/>
            <person name="Andreopoulos W."/>
            <person name="Pangilinan J."/>
            <person name="LaButti K."/>
            <person name="Riley R."/>
            <person name="Lipzen A."/>
            <person name="Clum A."/>
            <person name="Drula E."/>
            <person name="Henrissat B."/>
            <person name="Kohler A."/>
            <person name="Grigoriev I.V."/>
            <person name="Martin F.M."/>
            <person name="Hacquard S."/>
        </authorList>
    </citation>
    <scope>NUCLEOTIDE SEQUENCE</scope>
    <source>
        <strain evidence="2">MPI-SDFR-AT-0117</strain>
    </source>
</reference>
<name>A0A9P8VF83_9PEZI</name>
<keyword evidence="3" id="KW-1185">Reference proteome</keyword>
<dbReference type="AlphaFoldDB" id="A0A9P8VF83"/>
<organism evidence="2 3">
    <name type="scientific">Plectosphaerella plurivora</name>
    <dbReference type="NCBI Taxonomy" id="936078"/>
    <lineage>
        <taxon>Eukaryota</taxon>
        <taxon>Fungi</taxon>
        <taxon>Dikarya</taxon>
        <taxon>Ascomycota</taxon>
        <taxon>Pezizomycotina</taxon>
        <taxon>Sordariomycetes</taxon>
        <taxon>Hypocreomycetidae</taxon>
        <taxon>Glomerellales</taxon>
        <taxon>Plectosphaerellaceae</taxon>
        <taxon>Plectosphaerella</taxon>
    </lineage>
</organism>
<dbReference type="Pfam" id="PF06985">
    <property type="entry name" value="HET"/>
    <property type="match status" value="1"/>
</dbReference>
<gene>
    <name evidence="2" type="ORF">F5X68DRAFT_230326</name>
</gene>
<evidence type="ECO:0000313" key="2">
    <source>
        <dbReference type="EMBL" id="KAH6689715.1"/>
    </source>
</evidence>
<comment type="caution">
    <text evidence="2">The sequence shown here is derived from an EMBL/GenBank/DDBJ whole genome shotgun (WGS) entry which is preliminary data.</text>
</comment>
<dbReference type="EMBL" id="JAGSXJ010000007">
    <property type="protein sequence ID" value="KAH6689715.1"/>
    <property type="molecule type" value="Genomic_DNA"/>
</dbReference>
<dbReference type="PANTHER" id="PTHR24148">
    <property type="entry name" value="ANKYRIN REPEAT DOMAIN-CONTAINING PROTEIN 39 HOMOLOG-RELATED"/>
    <property type="match status" value="1"/>
</dbReference>
<proteinExistence type="predicted"/>
<evidence type="ECO:0000259" key="1">
    <source>
        <dbReference type="Pfam" id="PF06985"/>
    </source>
</evidence>
<dbReference type="Proteomes" id="UP000770015">
    <property type="component" value="Unassembled WGS sequence"/>
</dbReference>
<accession>A0A9P8VF83</accession>
<dbReference type="PANTHER" id="PTHR24148:SF82">
    <property type="entry name" value="HETEROKARYON INCOMPATIBILITY DOMAIN-CONTAINING PROTEIN"/>
    <property type="match status" value="1"/>
</dbReference>
<dbReference type="InterPro" id="IPR010730">
    <property type="entry name" value="HET"/>
</dbReference>
<sequence>MSSQLYFSLPLNPSNAEIRTLSILPSADREAPIECSLNVVSLNGECDFEALSYVWHEPSLASTPPVAILVNASSFTPTPNLFSALKHLRLPQKARTLWADAICINQHDDNERNAQVPLMARIYTTAKAVAVWLGPSNNEIDTFYALFGMAEDGSFLPHIDYAKSVETVSTEVATYLLLREKNAELFDSWDYTAPTGSTASPRPPSPVQPSWIPDFHTKVPAFHLDYRIATGSTRNNFISVSKDFPTLSIHARSFGTSKVLAHFTSSTADNMQIFKR</sequence>
<evidence type="ECO:0000313" key="3">
    <source>
        <dbReference type="Proteomes" id="UP000770015"/>
    </source>
</evidence>
<dbReference type="OrthoDB" id="2504919at2759"/>
<protein>
    <submittedName>
        <fullName evidence="2">Heterokaryon incompatibility protein-domain-containing protein</fullName>
    </submittedName>
</protein>
<dbReference type="InterPro" id="IPR052895">
    <property type="entry name" value="HetReg/Transcr_Mod"/>
</dbReference>